<evidence type="ECO:0008006" key="2">
    <source>
        <dbReference type="Google" id="ProtNLM"/>
    </source>
</evidence>
<proteinExistence type="predicted"/>
<comment type="caution">
    <text evidence="1">The sequence shown here is derived from an EMBL/GenBank/DDBJ whole genome shotgun (WGS) entry which is preliminary data.</text>
</comment>
<evidence type="ECO:0000313" key="1">
    <source>
        <dbReference type="EMBL" id="KKK82698.1"/>
    </source>
</evidence>
<name>A0A0F8YMP5_9ZZZZ</name>
<dbReference type="AlphaFoldDB" id="A0A0F8YMP5"/>
<gene>
    <name evidence="1" type="ORF">LCGC14_2800780</name>
</gene>
<sequence length="133" mass="14587">MSLNELAFKLNAHLTDEGTSFDAVLSEEGVLEVICSNNEEFPINIVKTDTQLLAITPLFSVAEVQADKLNELNEELLFISPAIPLSSIGRQGETYILFGAMALNTAFENIIHELEVQAENTVDVLQVVEPLLV</sequence>
<protein>
    <recommendedName>
        <fullName evidence="2">DUF2170 domain-containing protein</fullName>
    </recommendedName>
</protein>
<accession>A0A0F8YMP5</accession>
<organism evidence="1">
    <name type="scientific">marine sediment metagenome</name>
    <dbReference type="NCBI Taxonomy" id="412755"/>
    <lineage>
        <taxon>unclassified sequences</taxon>
        <taxon>metagenomes</taxon>
        <taxon>ecological metagenomes</taxon>
    </lineage>
</organism>
<dbReference type="InterPro" id="IPR019231">
    <property type="entry name" value="DUF2170"/>
</dbReference>
<reference evidence="1" key="1">
    <citation type="journal article" date="2015" name="Nature">
        <title>Complex archaea that bridge the gap between prokaryotes and eukaryotes.</title>
        <authorList>
            <person name="Spang A."/>
            <person name="Saw J.H."/>
            <person name="Jorgensen S.L."/>
            <person name="Zaremba-Niedzwiedzka K."/>
            <person name="Martijn J."/>
            <person name="Lind A.E."/>
            <person name="van Eijk R."/>
            <person name="Schleper C."/>
            <person name="Guy L."/>
            <person name="Ettema T.J."/>
        </authorList>
    </citation>
    <scope>NUCLEOTIDE SEQUENCE</scope>
</reference>
<dbReference type="Pfam" id="PF09938">
    <property type="entry name" value="DUF2170"/>
    <property type="match status" value="1"/>
</dbReference>
<dbReference type="EMBL" id="LAZR01052552">
    <property type="protein sequence ID" value="KKK82698.1"/>
    <property type="molecule type" value="Genomic_DNA"/>
</dbReference>